<evidence type="ECO:0000256" key="5">
    <source>
        <dbReference type="ARBA" id="ARBA00022989"/>
    </source>
</evidence>
<comment type="caution">
    <text evidence="9">The sequence shown here is derived from an EMBL/GenBank/DDBJ whole genome shotgun (WGS) entry which is preliminary data.</text>
</comment>
<keyword evidence="6 7" id="KW-0472">Membrane</keyword>
<dbReference type="RefSeq" id="WP_380139560.1">
    <property type="nucleotide sequence ID" value="NZ_JBHLUI010000012.1"/>
</dbReference>
<protein>
    <submittedName>
        <fullName evidence="9">Cation:proton antiporter</fullName>
    </submittedName>
</protein>
<keyword evidence="5 7" id="KW-1133">Transmembrane helix</keyword>
<feature type="transmembrane region" description="Helical" evidence="7">
    <location>
        <begin position="352"/>
        <end position="374"/>
    </location>
</feature>
<comment type="similarity">
    <text evidence="2">Belongs to the monovalent cation:proton antiporter 2 (CPA2) transporter (TC 2.A.37) family.</text>
</comment>
<dbReference type="InterPro" id="IPR038770">
    <property type="entry name" value="Na+/solute_symporter_sf"/>
</dbReference>
<dbReference type="Pfam" id="PF00999">
    <property type="entry name" value="Na_H_Exchanger"/>
    <property type="match status" value="1"/>
</dbReference>
<feature type="transmembrane region" description="Helical" evidence="7">
    <location>
        <begin position="6"/>
        <end position="25"/>
    </location>
</feature>
<comment type="subcellular location">
    <subcellularLocation>
        <location evidence="1">Membrane</location>
        <topology evidence="1">Multi-pass membrane protein</topology>
    </subcellularLocation>
</comment>
<accession>A0ABV5LPG7</accession>
<gene>
    <name evidence="9" type="ORF">ACFFVI_03340</name>
</gene>
<sequence>MHTAALLLELGAIIFGLGLVGRLAGRLGISPVPLYLLAGLAFGVGGFVPLSTPEGFLDAASEIGVVMLLLLLGLEYEADDLLGNLRRQAPVGLLDLFLNGLPGAAIGLLLGYGPVGALALFGITAVSSSGIVAKVLDDLGRLGNRETPAVLGILVLEDLGMAVYLPVLTAVLAASTVWDATGSVLIALACLAVALFVALRFGATISRFVSGQSGEVTLLRVLGLALLVAGFAEQVHVSAAVGSFLLGISLSSDLDEGTRHRLEPLRDLFAAVFFVSFGLTTDPRALPPVLLPAAALVVIGIVTKLLTGWMAAERAGIAVPGRIRAGAALIPRGEFSIVIAGLATAAGVDPRLGALAAAYVLAMAVLGPLLARAADPVGRWVVRRRREKAALSLDPRRASGPGR</sequence>
<evidence type="ECO:0000256" key="6">
    <source>
        <dbReference type="ARBA" id="ARBA00023136"/>
    </source>
</evidence>
<dbReference type="InterPro" id="IPR006153">
    <property type="entry name" value="Cation/H_exchanger_TM"/>
</dbReference>
<dbReference type="PANTHER" id="PTHR42751:SF6">
    <property type="entry name" value="CONSERVED INTEGRAL MEMBRANE TRANSPORT PROTEIN-RELATED"/>
    <property type="match status" value="1"/>
</dbReference>
<feature type="transmembrane region" description="Helical" evidence="7">
    <location>
        <begin position="323"/>
        <end position="346"/>
    </location>
</feature>
<feature type="transmembrane region" description="Helical" evidence="7">
    <location>
        <begin position="148"/>
        <end position="174"/>
    </location>
</feature>
<reference evidence="9 10" key="1">
    <citation type="submission" date="2024-09" db="EMBL/GenBank/DDBJ databases">
        <authorList>
            <person name="Sun Q."/>
            <person name="Mori K."/>
        </authorList>
    </citation>
    <scope>NUCLEOTIDE SEQUENCE [LARGE SCALE GENOMIC DNA]</scope>
    <source>
        <strain evidence="9 10">TISTR 1856</strain>
    </source>
</reference>
<dbReference type="Gene3D" id="1.20.1530.20">
    <property type="match status" value="1"/>
</dbReference>
<keyword evidence="3" id="KW-0813">Transport</keyword>
<evidence type="ECO:0000313" key="10">
    <source>
        <dbReference type="Proteomes" id="UP001589748"/>
    </source>
</evidence>
<evidence type="ECO:0000256" key="2">
    <source>
        <dbReference type="ARBA" id="ARBA00005551"/>
    </source>
</evidence>
<evidence type="ECO:0000256" key="1">
    <source>
        <dbReference type="ARBA" id="ARBA00004141"/>
    </source>
</evidence>
<feature type="transmembrane region" description="Helical" evidence="7">
    <location>
        <begin position="32"/>
        <end position="50"/>
    </location>
</feature>
<dbReference type="PANTHER" id="PTHR42751">
    <property type="entry name" value="SODIUM/HYDROGEN EXCHANGER FAMILY/TRKA DOMAIN PROTEIN"/>
    <property type="match status" value="1"/>
</dbReference>
<keyword evidence="10" id="KW-1185">Reference proteome</keyword>
<evidence type="ECO:0000256" key="4">
    <source>
        <dbReference type="ARBA" id="ARBA00022692"/>
    </source>
</evidence>
<evidence type="ECO:0000256" key="7">
    <source>
        <dbReference type="SAM" id="Phobius"/>
    </source>
</evidence>
<evidence type="ECO:0000256" key="3">
    <source>
        <dbReference type="ARBA" id="ARBA00022448"/>
    </source>
</evidence>
<feature type="transmembrane region" description="Helical" evidence="7">
    <location>
        <begin position="221"/>
        <end position="246"/>
    </location>
</feature>
<dbReference type="EMBL" id="JBHMDM010000001">
    <property type="protein sequence ID" value="MFB9375995.1"/>
    <property type="molecule type" value="Genomic_DNA"/>
</dbReference>
<proteinExistence type="inferred from homology"/>
<feature type="domain" description="Cation/H+ exchanger transmembrane" evidence="8">
    <location>
        <begin position="19"/>
        <end position="370"/>
    </location>
</feature>
<evidence type="ECO:0000313" key="9">
    <source>
        <dbReference type="EMBL" id="MFB9375995.1"/>
    </source>
</evidence>
<dbReference type="Proteomes" id="UP001589748">
    <property type="component" value="Unassembled WGS sequence"/>
</dbReference>
<name>A0ABV5LPG7_9ACTN</name>
<feature type="transmembrane region" description="Helical" evidence="7">
    <location>
        <begin position="289"/>
        <end position="311"/>
    </location>
</feature>
<feature type="transmembrane region" description="Helical" evidence="7">
    <location>
        <begin position="180"/>
        <end position="201"/>
    </location>
</feature>
<evidence type="ECO:0000259" key="8">
    <source>
        <dbReference type="Pfam" id="PF00999"/>
    </source>
</evidence>
<keyword evidence="4 7" id="KW-0812">Transmembrane</keyword>
<organism evidence="9 10">
    <name type="scientific">Kineococcus gynurae</name>
    <dbReference type="NCBI Taxonomy" id="452979"/>
    <lineage>
        <taxon>Bacteria</taxon>
        <taxon>Bacillati</taxon>
        <taxon>Actinomycetota</taxon>
        <taxon>Actinomycetes</taxon>
        <taxon>Kineosporiales</taxon>
        <taxon>Kineosporiaceae</taxon>
        <taxon>Kineococcus</taxon>
    </lineage>
</organism>